<name>A0A2Z5FTF1_9BACT</name>
<accession>A0A2Z5FTF1</accession>
<protein>
    <submittedName>
        <fullName evidence="1">Uncharacterized protein</fullName>
    </submittedName>
</protein>
<organism evidence="1 2">
    <name type="scientific">Acidisarcina polymorpha</name>
    <dbReference type="NCBI Taxonomy" id="2211140"/>
    <lineage>
        <taxon>Bacteria</taxon>
        <taxon>Pseudomonadati</taxon>
        <taxon>Acidobacteriota</taxon>
        <taxon>Terriglobia</taxon>
        <taxon>Terriglobales</taxon>
        <taxon>Acidobacteriaceae</taxon>
        <taxon>Acidisarcina</taxon>
    </lineage>
</organism>
<evidence type="ECO:0000313" key="1">
    <source>
        <dbReference type="EMBL" id="AXC10103.1"/>
    </source>
</evidence>
<reference evidence="1 2" key="1">
    <citation type="journal article" date="2018" name="Front. Microbiol.">
        <title>Hydrolytic Capabilities as a Key to Environmental Success: Chitinolytic and Cellulolytic Acidobacteria From Acidic Sub-arctic Soils and Boreal Peatlands.</title>
        <authorList>
            <person name="Belova S.E."/>
            <person name="Ravin N.V."/>
            <person name="Pankratov T.A."/>
            <person name="Rakitin A.L."/>
            <person name="Ivanova A.A."/>
            <person name="Beletsky A.V."/>
            <person name="Mardanov A.V."/>
            <person name="Sinninghe Damste J.S."/>
            <person name="Dedysh S.N."/>
        </authorList>
    </citation>
    <scope>NUCLEOTIDE SEQUENCE [LARGE SCALE GENOMIC DNA]</scope>
    <source>
        <strain evidence="1 2">SBC82</strain>
    </source>
</reference>
<keyword evidence="2" id="KW-1185">Reference proteome</keyword>
<gene>
    <name evidence="1" type="ORF">ACPOL_0740</name>
</gene>
<proteinExistence type="predicted"/>
<sequence>MPVLKLHDLSFSATGRTAQGEPQSSSKLSHGFYILHEHRYGQQHLYLALAASY</sequence>
<dbReference type="Proteomes" id="UP000253606">
    <property type="component" value="Chromosome"/>
</dbReference>
<evidence type="ECO:0000313" key="2">
    <source>
        <dbReference type="Proteomes" id="UP000253606"/>
    </source>
</evidence>
<dbReference type="AlphaFoldDB" id="A0A2Z5FTF1"/>
<dbReference type="EMBL" id="CP030840">
    <property type="protein sequence ID" value="AXC10103.1"/>
    <property type="molecule type" value="Genomic_DNA"/>
</dbReference>
<dbReference type="KEGG" id="abas:ACPOL_0740"/>